<dbReference type="Gene3D" id="1.10.530.10">
    <property type="match status" value="1"/>
</dbReference>
<dbReference type="Gene3D" id="3.10.350.10">
    <property type="entry name" value="LysM domain"/>
    <property type="match status" value="3"/>
</dbReference>
<keyword evidence="4" id="KW-1185">Reference proteome</keyword>
<name>A0ABT6CBQ3_9MICO</name>
<sequence>MAPFDYTPPPNPHALHSIDEQVAGRTWARYTVRPGDSLAKLARTHQTSIAVLVHKNRISDPRRLPVGAVIQVPTGKAPVRSAAPVTRPAARAAVAPRAATAHKQPVRQLRTHVVRPGDNLITLGIRYGVGWSALMKANGLANPNQIAVGRVLQVPVRPGAPVQAPARPTPAPATPRAATPRHPVSRSAVLPRTHTVRPGENLIGLGVRYGVGWRALMNANHMSDPNRVSVGTVLRIPAKGQPVPAPAPARPTPKPAPPQAKPAPEPAPPQAKPAPRPAPKPAPRPAPKPAPPKTKPAPPKATPPHAKPAPPKAKPAPKHTAPTSSGRSSRNSSNTFLGRTYPDHVVASASRNREALRHVAVPSRSQTRDLIVQTARRYGVDPRLALAIGWQESGWNQRSVSVANAVGVMQVMPSTGTWCSDMVGRRLNLMNPRDNVTAGVVLLRWLTTHASSRDQAIAGYYQGLGGVRKNGMYPDTRAYVRSVKQHMARF</sequence>
<feature type="domain" description="LysM" evidence="2">
    <location>
        <begin position="110"/>
        <end position="154"/>
    </location>
</feature>
<dbReference type="Proteomes" id="UP001528912">
    <property type="component" value="Unassembled WGS sequence"/>
</dbReference>
<organism evidence="3 4">
    <name type="scientific">Luteipulveratus flavus</name>
    <dbReference type="NCBI Taxonomy" id="3031728"/>
    <lineage>
        <taxon>Bacteria</taxon>
        <taxon>Bacillati</taxon>
        <taxon>Actinomycetota</taxon>
        <taxon>Actinomycetes</taxon>
        <taxon>Micrococcales</taxon>
        <taxon>Dermacoccaceae</taxon>
        <taxon>Luteipulveratus</taxon>
    </lineage>
</organism>
<feature type="compositionally biased region" description="Low complexity" evidence="1">
    <location>
        <begin position="318"/>
        <end position="334"/>
    </location>
</feature>
<comment type="caution">
    <text evidence="3">The sequence shown here is derived from an EMBL/GenBank/DDBJ whole genome shotgun (WGS) entry which is preliminary data.</text>
</comment>
<evidence type="ECO:0000259" key="2">
    <source>
        <dbReference type="PROSITE" id="PS51782"/>
    </source>
</evidence>
<proteinExistence type="predicted"/>
<evidence type="ECO:0000313" key="4">
    <source>
        <dbReference type="Proteomes" id="UP001528912"/>
    </source>
</evidence>
<evidence type="ECO:0000313" key="3">
    <source>
        <dbReference type="EMBL" id="MDF8265802.1"/>
    </source>
</evidence>
<dbReference type="InterPro" id="IPR008258">
    <property type="entry name" value="Transglycosylase_SLT_dom_1"/>
</dbReference>
<dbReference type="Pfam" id="PF01476">
    <property type="entry name" value="LysM"/>
    <property type="match status" value="3"/>
</dbReference>
<dbReference type="SMART" id="SM00257">
    <property type="entry name" value="LysM"/>
    <property type="match status" value="3"/>
</dbReference>
<feature type="region of interest" description="Disordered" evidence="1">
    <location>
        <begin position="159"/>
        <end position="195"/>
    </location>
</feature>
<feature type="domain" description="LysM" evidence="2">
    <location>
        <begin position="192"/>
        <end position="236"/>
    </location>
</feature>
<dbReference type="InterPro" id="IPR023346">
    <property type="entry name" value="Lysozyme-like_dom_sf"/>
</dbReference>
<dbReference type="PANTHER" id="PTHR33734:SF22">
    <property type="entry name" value="MEMBRANE-BOUND LYTIC MUREIN TRANSGLYCOSYLASE D"/>
    <property type="match status" value="1"/>
</dbReference>
<dbReference type="SUPFAM" id="SSF53955">
    <property type="entry name" value="Lysozyme-like"/>
    <property type="match status" value="1"/>
</dbReference>
<evidence type="ECO:0000256" key="1">
    <source>
        <dbReference type="SAM" id="MobiDB-lite"/>
    </source>
</evidence>
<dbReference type="RefSeq" id="WP_277193083.1">
    <property type="nucleotide sequence ID" value="NZ_JAROAV010000043.1"/>
</dbReference>
<dbReference type="InterPro" id="IPR018392">
    <property type="entry name" value="LysM"/>
</dbReference>
<dbReference type="PRINTS" id="PR01217">
    <property type="entry name" value="PRICHEXTENSN"/>
</dbReference>
<accession>A0ABT6CBQ3</accession>
<gene>
    <name evidence="3" type="ORF">P4R38_16265</name>
</gene>
<feature type="domain" description="LysM" evidence="2">
    <location>
        <begin position="28"/>
        <end position="72"/>
    </location>
</feature>
<feature type="compositionally biased region" description="Pro residues" evidence="1">
    <location>
        <begin position="243"/>
        <end position="314"/>
    </location>
</feature>
<reference evidence="3 4" key="1">
    <citation type="submission" date="2023-03" db="EMBL/GenBank/DDBJ databases">
        <title>YIM 133296 draft genome.</title>
        <authorList>
            <person name="Xiong L."/>
        </authorList>
    </citation>
    <scope>NUCLEOTIDE SEQUENCE [LARGE SCALE GENOMIC DNA]</scope>
    <source>
        <strain evidence="3 4">YIM 133296</strain>
    </source>
</reference>
<dbReference type="PANTHER" id="PTHR33734">
    <property type="entry name" value="LYSM DOMAIN-CONTAINING GPI-ANCHORED PROTEIN 2"/>
    <property type="match status" value="1"/>
</dbReference>
<dbReference type="Pfam" id="PF01464">
    <property type="entry name" value="SLT"/>
    <property type="match status" value="1"/>
</dbReference>
<dbReference type="EMBL" id="JAROAV010000043">
    <property type="protein sequence ID" value="MDF8265802.1"/>
    <property type="molecule type" value="Genomic_DNA"/>
</dbReference>
<dbReference type="SUPFAM" id="SSF54106">
    <property type="entry name" value="LysM domain"/>
    <property type="match status" value="3"/>
</dbReference>
<feature type="region of interest" description="Disordered" evidence="1">
    <location>
        <begin position="238"/>
        <end position="339"/>
    </location>
</feature>
<dbReference type="PROSITE" id="PS51782">
    <property type="entry name" value="LYSM"/>
    <property type="match status" value="3"/>
</dbReference>
<dbReference type="CDD" id="cd00118">
    <property type="entry name" value="LysM"/>
    <property type="match status" value="3"/>
</dbReference>
<dbReference type="InterPro" id="IPR036779">
    <property type="entry name" value="LysM_dom_sf"/>
</dbReference>
<protein>
    <submittedName>
        <fullName evidence="3">LysM peptidoglycan-binding domain-containing protein</fullName>
    </submittedName>
</protein>